<evidence type="ECO:0000259" key="1">
    <source>
        <dbReference type="Pfam" id="PF00386"/>
    </source>
</evidence>
<dbReference type="Proteomes" id="UP000326994">
    <property type="component" value="Unassembled WGS sequence"/>
</dbReference>
<proteinExistence type="predicted"/>
<dbReference type="SUPFAM" id="SSF49842">
    <property type="entry name" value="TNF-like"/>
    <property type="match status" value="1"/>
</dbReference>
<name>A0A5J4G0S0_9FLAO</name>
<dbReference type="OrthoDB" id="1345111at2"/>
<dbReference type="InterPro" id="IPR008983">
    <property type="entry name" value="Tumour_necrosis_fac-like_dom"/>
</dbReference>
<dbReference type="RefSeq" id="WP_151895277.1">
    <property type="nucleotide sequence ID" value="NZ_BKCF01000008.1"/>
</dbReference>
<dbReference type="Pfam" id="PF00386">
    <property type="entry name" value="C1q"/>
    <property type="match status" value="1"/>
</dbReference>
<sequence>MRYIFIFLALSSTLYSQVGINTSNPLATLDVNGSLMVRSIPLENDASNAKNSILITNNNEIKQIPLLEIYKEEFKTAVKGSFDSASAISISLLGGSGIVPFDNEDFDINDEFDTTTHKFTAKQDGIYRIYVQVKQNNLHISTNYGVRILKNNTVIQKNSFANLSVALVNITTPVRTVQTLVELNENDEIKFEIESSLVSVATNLVGSSANSFFTIERIR</sequence>
<protein>
    <recommendedName>
        <fullName evidence="1">C1q domain-containing protein</fullName>
    </recommendedName>
</protein>
<feature type="domain" description="C1q" evidence="1">
    <location>
        <begin position="98"/>
        <end position="196"/>
    </location>
</feature>
<organism evidence="2 3">
    <name type="scientific">Patiriisocius marinistellae</name>
    <dbReference type="NCBI Taxonomy" id="2494560"/>
    <lineage>
        <taxon>Bacteria</taxon>
        <taxon>Pseudomonadati</taxon>
        <taxon>Bacteroidota</taxon>
        <taxon>Flavobacteriia</taxon>
        <taxon>Flavobacteriales</taxon>
        <taxon>Flavobacteriaceae</taxon>
        <taxon>Patiriisocius</taxon>
    </lineage>
</organism>
<evidence type="ECO:0000313" key="3">
    <source>
        <dbReference type="Proteomes" id="UP000326994"/>
    </source>
</evidence>
<dbReference type="Gene3D" id="2.60.120.40">
    <property type="match status" value="1"/>
</dbReference>
<reference evidence="2 3" key="1">
    <citation type="submission" date="2019-08" db="EMBL/GenBank/DDBJ databases">
        <title>Ulvibacter marinistellae sp. nov., isolated from a starfish, Patiria pectinifera.</title>
        <authorList>
            <person name="Kawano K."/>
            <person name="Ushijima N."/>
            <person name="Kihara M."/>
            <person name="Itoh H."/>
        </authorList>
    </citation>
    <scope>NUCLEOTIDE SEQUENCE [LARGE SCALE GENOMIC DNA]</scope>
    <source>
        <strain evidence="2 3">KK4</strain>
    </source>
</reference>
<dbReference type="EMBL" id="BKCF01000008">
    <property type="protein sequence ID" value="GEQ87358.1"/>
    <property type="molecule type" value="Genomic_DNA"/>
</dbReference>
<dbReference type="AlphaFoldDB" id="A0A5J4G0S0"/>
<evidence type="ECO:0000313" key="2">
    <source>
        <dbReference type="EMBL" id="GEQ87358.1"/>
    </source>
</evidence>
<dbReference type="InterPro" id="IPR001073">
    <property type="entry name" value="C1q_dom"/>
</dbReference>
<gene>
    <name evidence="2" type="ORF">ULMS_28660</name>
</gene>
<comment type="caution">
    <text evidence="2">The sequence shown here is derived from an EMBL/GenBank/DDBJ whole genome shotgun (WGS) entry which is preliminary data.</text>
</comment>
<accession>A0A5J4G0S0</accession>
<keyword evidence="3" id="KW-1185">Reference proteome</keyword>